<dbReference type="PROSITE" id="PS51409">
    <property type="entry name" value="ARGINASE_2"/>
    <property type="match status" value="1"/>
</dbReference>
<dbReference type="PANTHER" id="PTHR43782:SF3">
    <property type="entry name" value="ARGINASE"/>
    <property type="match status" value="1"/>
</dbReference>
<protein>
    <recommendedName>
        <fullName evidence="5">Arginase</fullName>
    </recommendedName>
</protein>
<name>A0A6C0JAD7_9ZZZZ</name>
<dbReference type="InterPro" id="IPR023696">
    <property type="entry name" value="Ureohydrolase_dom_sf"/>
</dbReference>
<dbReference type="Gene3D" id="3.40.800.10">
    <property type="entry name" value="Ureohydrolase domain"/>
    <property type="match status" value="1"/>
</dbReference>
<keyword evidence="3" id="KW-0464">Manganese</keyword>
<dbReference type="PANTHER" id="PTHR43782">
    <property type="entry name" value="ARGINASE"/>
    <property type="match status" value="1"/>
</dbReference>
<evidence type="ECO:0000256" key="3">
    <source>
        <dbReference type="ARBA" id="ARBA00023211"/>
    </source>
</evidence>
<dbReference type="GO" id="GO:0004053">
    <property type="term" value="F:arginase activity"/>
    <property type="evidence" value="ECO:0007669"/>
    <property type="project" value="TreeGrafter"/>
</dbReference>
<dbReference type="EMBL" id="MN740363">
    <property type="protein sequence ID" value="QHU02795.1"/>
    <property type="molecule type" value="Genomic_DNA"/>
</dbReference>
<dbReference type="GO" id="GO:0030145">
    <property type="term" value="F:manganese ion binding"/>
    <property type="evidence" value="ECO:0007669"/>
    <property type="project" value="TreeGrafter"/>
</dbReference>
<dbReference type="AlphaFoldDB" id="A0A6C0JAD7"/>
<evidence type="ECO:0008006" key="5">
    <source>
        <dbReference type="Google" id="ProtNLM"/>
    </source>
</evidence>
<dbReference type="InterPro" id="IPR006035">
    <property type="entry name" value="Ureohydrolase"/>
</dbReference>
<keyword evidence="1" id="KW-0479">Metal-binding</keyword>
<dbReference type="SUPFAM" id="SSF52768">
    <property type="entry name" value="Arginase/deacetylase"/>
    <property type="match status" value="1"/>
</dbReference>
<dbReference type="GO" id="GO:0005634">
    <property type="term" value="C:nucleus"/>
    <property type="evidence" value="ECO:0007669"/>
    <property type="project" value="TreeGrafter"/>
</dbReference>
<evidence type="ECO:0000313" key="4">
    <source>
        <dbReference type="EMBL" id="QHU02795.1"/>
    </source>
</evidence>
<dbReference type="Pfam" id="PF00491">
    <property type="entry name" value="Arginase"/>
    <property type="match status" value="1"/>
</dbReference>
<evidence type="ECO:0000256" key="1">
    <source>
        <dbReference type="ARBA" id="ARBA00022723"/>
    </source>
</evidence>
<accession>A0A6C0JAD7</accession>
<sequence>MFKYFKNIILSPIHLGQSNQGVANAPSHLSHIFHSEILNNNIKVYKVHLNHTNIEKDLLDIYSTSNYVSGTRINVGGDHSMSIATVAHTLNHHSNVKVIWIDAHADINTKYSSKSKNVHGMSLAYLSGLESQYLKSYPFIKKRISLDDICYIGVRSLDPFEKDVISDNNMTVITSGEVNNDPTQVLRAIEQFCGTDSHIHISFDVDAMCPKLIPCTGTPVKNGLQVKETRFLLENILKRLNVVAMDVVEYNPDIGIQNGILTPKRVTTANIIQLLSDSYAINKNKIEKNLNIIPKSHILDNNK</sequence>
<dbReference type="PRINTS" id="PR00116">
    <property type="entry name" value="ARGINASE"/>
</dbReference>
<organism evidence="4">
    <name type="scientific">viral metagenome</name>
    <dbReference type="NCBI Taxonomy" id="1070528"/>
    <lineage>
        <taxon>unclassified sequences</taxon>
        <taxon>metagenomes</taxon>
        <taxon>organismal metagenomes</taxon>
    </lineage>
</organism>
<reference evidence="4" key="1">
    <citation type="journal article" date="2020" name="Nature">
        <title>Giant virus diversity and host interactions through global metagenomics.</title>
        <authorList>
            <person name="Schulz F."/>
            <person name="Roux S."/>
            <person name="Paez-Espino D."/>
            <person name="Jungbluth S."/>
            <person name="Walsh D.A."/>
            <person name="Denef V.J."/>
            <person name="McMahon K.D."/>
            <person name="Konstantinidis K.T."/>
            <person name="Eloe-Fadrosh E.A."/>
            <person name="Kyrpides N.C."/>
            <person name="Woyke T."/>
        </authorList>
    </citation>
    <scope>NUCLEOTIDE SEQUENCE</scope>
    <source>
        <strain evidence="4">GVMAG-M-3300025880-76</strain>
    </source>
</reference>
<proteinExistence type="predicted"/>
<keyword evidence="2" id="KW-0378">Hydrolase</keyword>
<dbReference type="GO" id="GO:0005829">
    <property type="term" value="C:cytosol"/>
    <property type="evidence" value="ECO:0007669"/>
    <property type="project" value="TreeGrafter"/>
</dbReference>
<evidence type="ECO:0000256" key="2">
    <source>
        <dbReference type="ARBA" id="ARBA00022801"/>
    </source>
</evidence>